<feature type="transmembrane region" description="Helical" evidence="13">
    <location>
        <begin position="247"/>
        <end position="266"/>
    </location>
</feature>
<dbReference type="CDD" id="cd18577">
    <property type="entry name" value="ABC_6TM_Pgp_ABCB1_D1_like"/>
    <property type="match status" value="1"/>
</dbReference>
<evidence type="ECO:0000259" key="15">
    <source>
        <dbReference type="PROSITE" id="PS50929"/>
    </source>
</evidence>
<keyword evidence="4 13" id="KW-0812">Transmembrane</keyword>
<dbReference type="CDD" id="cd18578">
    <property type="entry name" value="ABC_6TM_Pgp_ABCB1_D2_like"/>
    <property type="match status" value="1"/>
</dbReference>
<comment type="similarity">
    <text evidence="2">Belongs to the ABC transporter superfamily. ABCB family. Multidrug resistance exporter (TC 3.A.1.201) subfamily.</text>
</comment>
<keyword evidence="10 13" id="KW-0472">Membrane</keyword>
<dbReference type="PROSITE" id="PS50893">
    <property type="entry name" value="ABC_TRANSPORTER_2"/>
    <property type="match status" value="2"/>
</dbReference>
<comment type="caution">
    <text evidence="16">The sequence shown here is derived from an EMBL/GenBank/DDBJ whole genome shotgun (WGS) entry which is preliminary data.</text>
</comment>
<dbReference type="Gene3D" id="3.40.50.300">
    <property type="entry name" value="P-loop containing nucleotide triphosphate hydrolases"/>
    <property type="match status" value="2"/>
</dbReference>
<gene>
    <name evidence="16" type="ORF">C0Q70_10298</name>
</gene>
<evidence type="ECO:0000256" key="12">
    <source>
        <dbReference type="SAM" id="MobiDB-lite"/>
    </source>
</evidence>
<keyword evidence="11" id="KW-0325">Glycoprotein</keyword>
<feature type="transmembrane region" description="Helical" evidence="13">
    <location>
        <begin position="169"/>
        <end position="192"/>
    </location>
</feature>
<dbReference type="FunFam" id="3.40.50.300:FF:000479">
    <property type="entry name" value="Multidrug resistance protein 1A"/>
    <property type="match status" value="1"/>
</dbReference>
<keyword evidence="7" id="KW-0067">ATP-binding</keyword>
<evidence type="ECO:0000256" key="10">
    <source>
        <dbReference type="ARBA" id="ARBA00023136"/>
    </source>
</evidence>
<evidence type="ECO:0000256" key="11">
    <source>
        <dbReference type="ARBA" id="ARBA00023180"/>
    </source>
</evidence>
<feature type="compositionally biased region" description="Basic and acidic residues" evidence="12">
    <location>
        <begin position="10"/>
        <end position="30"/>
    </location>
</feature>
<dbReference type="EMBL" id="PZQS01000005">
    <property type="protein sequence ID" value="PVD31022.1"/>
    <property type="molecule type" value="Genomic_DNA"/>
</dbReference>
<feature type="transmembrane region" description="Helical" evidence="13">
    <location>
        <begin position="885"/>
        <end position="904"/>
    </location>
</feature>
<dbReference type="PROSITE" id="PS00211">
    <property type="entry name" value="ABC_TRANSPORTER_1"/>
    <property type="match status" value="2"/>
</dbReference>
<evidence type="ECO:0000256" key="4">
    <source>
        <dbReference type="ARBA" id="ARBA00022692"/>
    </source>
</evidence>
<dbReference type="SMART" id="SM00382">
    <property type="entry name" value="AAA"/>
    <property type="match status" value="2"/>
</dbReference>
<dbReference type="SUPFAM" id="SSF52540">
    <property type="entry name" value="P-loop containing nucleoside triphosphate hydrolases"/>
    <property type="match status" value="2"/>
</dbReference>
<accession>A0A2T7PC87</accession>
<dbReference type="PROSITE" id="PS50929">
    <property type="entry name" value="ABC_TM1F"/>
    <property type="match status" value="2"/>
</dbReference>
<dbReference type="OrthoDB" id="6500128at2759"/>
<dbReference type="GO" id="GO:0090374">
    <property type="term" value="P:oligopeptide export from mitochondrion"/>
    <property type="evidence" value="ECO:0007669"/>
    <property type="project" value="TreeGrafter"/>
</dbReference>
<dbReference type="SUPFAM" id="SSF90123">
    <property type="entry name" value="ABC transporter transmembrane region"/>
    <property type="match status" value="2"/>
</dbReference>
<keyword evidence="6" id="KW-0547">Nucleotide-binding</keyword>
<dbReference type="PANTHER" id="PTHR43394">
    <property type="entry name" value="ATP-DEPENDENT PERMEASE MDL1, MITOCHONDRIAL"/>
    <property type="match status" value="1"/>
</dbReference>
<evidence type="ECO:0000313" key="17">
    <source>
        <dbReference type="Proteomes" id="UP000245119"/>
    </source>
</evidence>
<feature type="domain" description="ABC transporter" evidence="14">
    <location>
        <begin position="1084"/>
        <end position="1322"/>
    </location>
</feature>
<dbReference type="InterPro" id="IPR017871">
    <property type="entry name" value="ABC_transporter-like_CS"/>
</dbReference>
<dbReference type="GO" id="GO:0016887">
    <property type="term" value="F:ATP hydrolysis activity"/>
    <property type="evidence" value="ECO:0007669"/>
    <property type="project" value="InterPro"/>
</dbReference>
<evidence type="ECO:0000259" key="14">
    <source>
        <dbReference type="PROSITE" id="PS50893"/>
    </source>
</evidence>
<dbReference type="FunFam" id="1.20.1560.10:FF:000009">
    <property type="entry name" value="ABC transporter B family member 1"/>
    <property type="match status" value="1"/>
</dbReference>
<evidence type="ECO:0000256" key="9">
    <source>
        <dbReference type="ARBA" id="ARBA00022989"/>
    </source>
</evidence>
<dbReference type="Gene3D" id="1.20.1560.10">
    <property type="entry name" value="ABC transporter type 1, transmembrane domain"/>
    <property type="match status" value="1"/>
</dbReference>
<organism evidence="16 17">
    <name type="scientific">Pomacea canaliculata</name>
    <name type="common">Golden apple snail</name>
    <dbReference type="NCBI Taxonomy" id="400727"/>
    <lineage>
        <taxon>Eukaryota</taxon>
        <taxon>Metazoa</taxon>
        <taxon>Spiralia</taxon>
        <taxon>Lophotrochozoa</taxon>
        <taxon>Mollusca</taxon>
        <taxon>Gastropoda</taxon>
        <taxon>Caenogastropoda</taxon>
        <taxon>Architaenioglossa</taxon>
        <taxon>Ampullarioidea</taxon>
        <taxon>Ampullariidae</taxon>
        <taxon>Pomacea</taxon>
    </lineage>
</organism>
<keyword evidence="9 13" id="KW-1133">Transmembrane helix</keyword>
<dbReference type="Pfam" id="PF00664">
    <property type="entry name" value="ABC_membrane"/>
    <property type="match status" value="2"/>
</dbReference>
<evidence type="ECO:0000256" key="3">
    <source>
        <dbReference type="ARBA" id="ARBA00022448"/>
    </source>
</evidence>
<dbReference type="GO" id="GO:0005743">
    <property type="term" value="C:mitochondrial inner membrane"/>
    <property type="evidence" value="ECO:0007669"/>
    <property type="project" value="TreeGrafter"/>
</dbReference>
<feature type="domain" description="ABC transmembrane type-1" evidence="15">
    <location>
        <begin position="115"/>
        <end position="414"/>
    </location>
</feature>
<name>A0A2T7PC87_POMCA</name>
<keyword evidence="5" id="KW-0677">Repeat</keyword>
<protein>
    <recommendedName>
        <fullName evidence="18">Bile salt export pump</fullName>
    </recommendedName>
</protein>
<dbReference type="InterPro" id="IPR039421">
    <property type="entry name" value="Type_1_exporter"/>
</dbReference>
<feature type="transmembrane region" description="Helical" evidence="13">
    <location>
        <begin position="987"/>
        <end position="1008"/>
    </location>
</feature>
<dbReference type="InterPro" id="IPR036640">
    <property type="entry name" value="ABC1_TM_sf"/>
</dbReference>
<feature type="region of interest" description="Disordered" evidence="12">
    <location>
        <begin position="1"/>
        <end position="69"/>
    </location>
</feature>
<feature type="domain" description="ABC transporter" evidence="14">
    <location>
        <begin position="449"/>
        <end position="685"/>
    </location>
</feature>
<dbReference type="STRING" id="400727.A0A2T7PC87"/>
<sequence>MTSLNTGRSAHREVKGEETTKTPAKTRQDSADVFVEIPETSPDRKTDKTQKNDSKLQIPHNGSTVNGHKGDVVIAADDDDGKSGCCGRKKKETQKTVGALELFRFAGPLEIVMMVVGMFGSVVAGCGLPLNMIVFGDVVDMFIDSSKIANATNRTYADVLMEKMSPNTMYFLVLATVVFVTSTMAVSLWTMAGERQIVHIRKRFFRSIMRQDIGWFDTHEASELNSRFSAELCSDIQNISEGLCDKVAIFVQWMSTCLVSYIVAFVQGWKLTLAVIGFSPFVIFASSLMMRLVRSASIRELQAYAKSGAIAEQALRAIRTVQAFQGQEKEQKRYEDNLIFAVKAGSRKGIFLGIGMSTFWFIIFMAFAVSFWYGVHLIQTEGFSPGNILPVFFGVYLGSMSLGNALPNLENFSDARAAAAKVFEIIDLSPHIDVSSDKGEKIMSLKGVIEFKNIHFRYPARPDIPVLNGLDLRVDPGQTVGLVGASGCGKSTTIQLLQRFYDPEKGQVAVDGHDIKTLNLKWLRDQIGVVSQEPVLFAATIAENIRYGKRDVTQAAIEAAAKEANAHGFISHLPQGYDTLVGEMGAQLSGGQKQRIAIARALVRNPRILLLDEATSALDNESEAAVQSALEKAGQGRTTIVIAHRLSTIRNVDKIVSISAGCNEEEGNHHSLIAKGGLYAQLINLQVRQDSASLFVMIFIFSYIDFRIHELSKGMRSNEIRRKTVNNANSRMEQAQTTTEEETAYSLRRIMQLNSPEWLSIVVGVLCSMAAGVCQPAFTLILTEYIRIFGYTDRDEQSHQAMVLGVSVICVGIATGIFRLAQNWCLSSSGSKLTARLRAMTFKALMRQDMSFFDDPKNQVSALTTKLSSDAALVQGATGSKVGQILEAAATIISALIIAFVFGWKLTLVVLAFLPIIIVAGIIQGKVIAGSSKSEKSQLQEAGKICSEAVDNIRTVASLNRADIFIERLESLVDVTKRTVVKAAMTYGVSYGISNSIIFCAYAAAFTYGTKLVGDGEMEFYAVFRVFSAIVFGGASVGRQSSFGFDYTKAKLAAGRLFTIIDRQPKIDIDKSGGLHLNKYSGKVAVANATFFYPTRPTVRVLGGLDLAVEGGQTLALVGGSGCGKSTVIQLLLRFYDSESGALLLDGEDTRNLDLRWLRQQIGLVSQEPVLMDGSIASNIAYGDNTREVSMAEIIAAAKNANIHSFIESLPKGYDTNVGDKGTQLSGGQKQRIAIARALVRNPRVLLLDEATSALDTESERVVQEALDKAREGRTCIVIAHRLSTIQNADKIAVIGEGRVVEIGTHSQLLATKGAYYNLLQLQGKGKAE</sequence>
<evidence type="ECO:0000256" key="2">
    <source>
        <dbReference type="ARBA" id="ARBA00007577"/>
    </source>
</evidence>
<comment type="subcellular location">
    <subcellularLocation>
        <location evidence="1">Membrane</location>
        <topology evidence="1">Multi-pass membrane protein</topology>
    </subcellularLocation>
</comment>
<evidence type="ECO:0000256" key="7">
    <source>
        <dbReference type="ARBA" id="ARBA00022840"/>
    </source>
</evidence>
<dbReference type="CDD" id="cd03249">
    <property type="entry name" value="ABC_MTABC3_MDL1_MDL2"/>
    <property type="match status" value="2"/>
</dbReference>
<feature type="transmembrane region" description="Helical" evidence="13">
    <location>
        <begin position="910"/>
        <end position="929"/>
    </location>
</feature>
<dbReference type="InterPro" id="IPR027417">
    <property type="entry name" value="P-loop_NTPase"/>
</dbReference>
<feature type="compositionally biased region" description="Basic and acidic residues" evidence="12">
    <location>
        <begin position="41"/>
        <end position="54"/>
    </location>
</feature>
<evidence type="ECO:0000256" key="5">
    <source>
        <dbReference type="ARBA" id="ARBA00022737"/>
    </source>
</evidence>
<evidence type="ECO:0000256" key="13">
    <source>
        <dbReference type="SAM" id="Phobius"/>
    </source>
</evidence>
<dbReference type="PANTHER" id="PTHR43394:SF27">
    <property type="entry name" value="ATP-DEPENDENT TRANSLOCASE ABCB1-LIKE"/>
    <property type="match status" value="1"/>
</dbReference>
<keyword evidence="17" id="KW-1185">Reference proteome</keyword>
<dbReference type="InterPro" id="IPR003593">
    <property type="entry name" value="AAA+_ATPase"/>
</dbReference>
<evidence type="ECO:0000256" key="8">
    <source>
        <dbReference type="ARBA" id="ARBA00022967"/>
    </source>
</evidence>
<evidence type="ECO:0000313" key="16">
    <source>
        <dbReference type="EMBL" id="PVD31022.1"/>
    </source>
</evidence>
<proteinExistence type="inferred from homology"/>
<evidence type="ECO:0000256" key="1">
    <source>
        <dbReference type="ARBA" id="ARBA00004141"/>
    </source>
</evidence>
<dbReference type="FunFam" id="1.20.1560.10:FF:000018">
    <property type="entry name" value="ATP-binding cassette subfamily B member 11"/>
    <property type="match status" value="1"/>
</dbReference>
<dbReference type="InterPro" id="IPR003439">
    <property type="entry name" value="ABC_transporter-like_ATP-bd"/>
</dbReference>
<dbReference type="Pfam" id="PF00005">
    <property type="entry name" value="ABC_tran"/>
    <property type="match status" value="2"/>
</dbReference>
<feature type="transmembrane region" description="Helical" evidence="13">
    <location>
        <begin position="111"/>
        <end position="135"/>
    </location>
</feature>
<keyword evidence="3" id="KW-0813">Transport</keyword>
<reference evidence="16 17" key="1">
    <citation type="submission" date="2018-04" db="EMBL/GenBank/DDBJ databases">
        <title>The genome of golden apple snail Pomacea canaliculata provides insight into stress tolerance and invasive adaptation.</title>
        <authorList>
            <person name="Liu C."/>
            <person name="Liu B."/>
            <person name="Ren Y."/>
            <person name="Zhang Y."/>
            <person name="Wang H."/>
            <person name="Li S."/>
            <person name="Jiang F."/>
            <person name="Yin L."/>
            <person name="Zhang G."/>
            <person name="Qian W."/>
            <person name="Fan W."/>
        </authorList>
    </citation>
    <scope>NUCLEOTIDE SEQUENCE [LARGE SCALE GENOMIC DNA]</scope>
    <source>
        <strain evidence="16">SZHN2017</strain>
        <tissue evidence="16">Muscle</tissue>
    </source>
</reference>
<feature type="transmembrane region" description="Helical" evidence="13">
    <location>
        <begin position="272"/>
        <end position="293"/>
    </location>
</feature>
<feature type="transmembrane region" description="Helical" evidence="13">
    <location>
        <begin position="350"/>
        <end position="375"/>
    </location>
</feature>
<dbReference type="GO" id="GO:0005524">
    <property type="term" value="F:ATP binding"/>
    <property type="evidence" value="ECO:0007669"/>
    <property type="project" value="UniProtKB-KW"/>
</dbReference>
<evidence type="ECO:0008006" key="18">
    <source>
        <dbReference type="Google" id="ProtNLM"/>
    </source>
</evidence>
<dbReference type="Proteomes" id="UP000245119">
    <property type="component" value="Linkage Group LG5"/>
</dbReference>
<dbReference type="GO" id="GO:0015421">
    <property type="term" value="F:ABC-type oligopeptide transporter activity"/>
    <property type="evidence" value="ECO:0007669"/>
    <property type="project" value="TreeGrafter"/>
</dbReference>
<dbReference type="FunFam" id="3.40.50.300:FF:000205">
    <property type="entry name" value="ABC transporter B family member 4"/>
    <property type="match status" value="1"/>
</dbReference>
<feature type="transmembrane region" description="Helical" evidence="13">
    <location>
        <begin position="758"/>
        <end position="781"/>
    </location>
</feature>
<feature type="transmembrane region" description="Helical" evidence="13">
    <location>
        <begin position="801"/>
        <end position="821"/>
    </location>
</feature>
<dbReference type="InterPro" id="IPR011527">
    <property type="entry name" value="ABC1_TM_dom"/>
</dbReference>
<evidence type="ECO:0000256" key="6">
    <source>
        <dbReference type="ARBA" id="ARBA00022741"/>
    </source>
</evidence>
<keyword evidence="8" id="KW-1278">Translocase</keyword>
<feature type="domain" description="ABC transmembrane type-1" evidence="15">
    <location>
        <begin position="762"/>
        <end position="1049"/>
    </location>
</feature>